<organism evidence="5">
    <name type="scientific">marine metagenome</name>
    <dbReference type="NCBI Taxonomy" id="408172"/>
    <lineage>
        <taxon>unclassified sequences</taxon>
        <taxon>metagenomes</taxon>
        <taxon>ecological metagenomes</taxon>
    </lineage>
</organism>
<feature type="domain" description="HpcH/HpaI aldolase/citrate lyase" evidence="4">
    <location>
        <begin position="104"/>
        <end position="257"/>
    </location>
</feature>
<keyword evidence="2" id="KW-0479">Metal-binding</keyword>
<dbReference type="GO" id="GO:0005737">
    <property type="term" value="C:cytoplasm"/>
    <property type="evidence" value="ECO:0007669"/>
    <property type="project" value="TreeGrafter"/>
</dbReference>
<dbReference type="Gene3D" id="3.20.20.60">
    <property type="entry name" value="Phosphoenolpyruvate-binding domains"/>
    <property type="match status" value="1"/>
</dbReference>
<evidence type="ECO:0000313" key="5">
    <source>
        <dbReference type="EMBL" id="SVA20750.1"/>
    </source>
</evidence>
<dbReference type="InterPro" id="IPR050251">
    <property type="entry name" value="HpcH-HpaI_aldolase"/>
</dbReference>
<dbReference type="AlphaFoldDB" id="A0A381TXM2"/>
<dbReference type="InterPro" id="IPR015813">
    <property type="entry name" value="Pyrv/PenolPyrv_kinase-like_dom"/>
</dbReference>
<dbReference type="PANTHER" id="PTHR30502">
    <property type="entry name" value="2-KETO-3-DEOXY-L-RHAMNONATE ALDOLASE"/>
    <property type="match status" value="1"/>
</dbReference>
<dbReference type="GO" id="GO:0016832">
    <property type="term" value="F:aldehyde-lyase activity"/>
    <property type="evidence" value="ECO:0007669"/>
    <property type="project" value="TreeGrafter"/>
</dbReference>
<evidence type="ECO:0000256" key="1">
    <source>
        <dbReference type="ARBA" id="ARBA00005568"/>
    </source>
</evidence>
<reference evidence="5" key="1">
    <citation type="submission" date="2018-05" db="EMBL/GenBank/DDBJ databases">
        <authorList>
            <person name="Lanie J.A."/>
            <person name="Ng W.-L."/>
            <person name="Kazmierczak K.M."/>
            <person name="Andrzejewski T.M."/>
            <person name="Davidsen T.M."/>
            <person name="Wayne K.J."/>
            <person name="Tettelin H."/>
            <person name="Glass J.I."/>
            <person name="Rusch D."/>
            <person name="Podicherti R."/>
            <person name="Tsui H.-C.T."/>
            <person name="Winkler M.E."/>
        </authorList>
    </citation>
    <scope>NUCLEOTIDE SEQUENCE</scope>
</reference>
<dbReference type="InterPro" id="IPR005000">
    <property type="entry name" value="Aldolase/citrate-lyase_domain"/>
</dbReference>
<dbReference type="GO" id="GO:0046872">
    <property type="term" value="F:metal ion binding"/>
    <property type="evidence" value="ECO:0007669"/>
    <property type="project" value="UniProtKB-KW"/>
</dbReference>
<evidence type="ECO:0000256" key="2">
    <source>
        <dbReference type="ARBA" id="ARBA00022723"/>
    </source>
</evidence>
<dbReference type="EMBL" id="UINC01005348">
    <property type="protein sequence ID" value="SVA20750.1"/>
    <property type="molecule type" value="Genomic_DNA"/>
</dbReference>
<dbReference type="Pfam" id="PF03328">
    <property type="entry name" value="HpcH_HpaI"/>
    <property type="match status" value="1"/>
</dbReference>
<sequence length="297" mass="32629">MIQRINRAIELLEDDQPIYYTGLHSFSRDFLTYEQGKKDSAIWADYINIGMEHGPFDMGGLEAYMDGLVDGGPTPSGHITPTVIVELPVQGENAEIIRYNAWQIRQILARGVHGILLCEATSAEAVAAFVESCRYKLNEIGVGYGLKDGTRGVGSEFKAKQKWGLEDDNDYRAKADPWPLNPEGELLLGLKIETLAGLNNCEQILSVPGIGFAEMGPGDMSMSMKIKRIPGAPPDQRIKDASLRVKKECEKNGVKFLEAGTPQNIIEVIDSGVRVIAGQSQAAAEIGRKYTDRKMKT</sequence>
<name>A0A381TXM2_9ZZZZ</name>
<dbReference type="InterPro" id="IPR040442">
    <property type="entry name" value="Pyrv_kinase-like_dom_sf"/>
</dbReference>
<protein>
    <recommendedName>
        <fullName evidence="4">HpcH/HpaI aldolase/citrate lyase domain-containing protein</fullName>
    </recommendedName>
</protein>
<dbReference type="SUPFAM" id="SSF51621">
    <property type="entry name" value="Phosphoenolpyruvate/pyruvate domain"/>
    <property type="match status" value="1"/>
</dbReference>
<gene>
    <name evidence="5" type="ORF">METZ01_LOCUS73604</name>
</gene>
<evidence type="ECO:0000256" key="3">
    <source>
        <dbReference type="ARBA" id="ARBA00023239"/>
    </source>
</evidence>
<keyword evidence="3" id="KW-0456">Lyase</keyword>
<proteinExistence type="inferred from homology"/>
<dbReference type="PANTHER" id="PTHR30502:SF0">
    <property type="entry name" value="PHOSPHOENOLPYRUVATE CARBOXYLASE FAMILY PROTEIN"/>
    <property type="match status" value="1"/>
</dbReference>
<evidence type="ECO:0000259" key="4">
    <source>
        <dbReference type="Pfam" id="PF03328"/>
    </source>
</evidence>
<accession>A0A381TXM2</accession>
<comment type="similarity">
    <text evidence="1">Belongs to the HpcH/HpaI aldolase family.</text>
</comment>